<organism evidence="7 8">
    <name type="scientific">Clostridium niameyense</name>
    <dbReference type="NCBI Taxonomy" id="1622073"/>
    <lineage>
        <taxon>Bacteria</taxon>
        <taxon>Bacillati</taxon>
        <taxon>Bacillota</taxon>
        <taxon>Clostridia</taxon>
        <taxon>Eubacteriales</taxon>
        <taxon>Clostridiaceae</taxon>
        <taxon>Clostridium</taxon>
    </lineage>
</organism>
<feature type="transmembrane region" description="Helical" evidence="5">
    <location>
        <begin position="592"/>
        <end position="615"/>
    </location>
</feature>
<accession>A0A6M0R672</accession>
<dbReference type="InterPro" id="IPR017501">
    <property type="entry name" value="Phage_infect_YhgE_C"/>
</dbReference>
<dbReference type="Proteomes" id="UP000473885">
    <property type="component" value="Unassembled WGS sequence"/>
</dbReference>
<feature type="transmembrane region" description="Helical" evidence="5">
    <location>
        <begin position="622"/>
        <end position="641"/>
    </location>
</feature>
<feature type="transmembrane region" description="Helical" evidence="5">
    <location>
        <begin position="20"/>
        <end position="38"/>
    </location>
</feature>
<evidence type="ECO:0000313" key="7">
    <source>
        <dbReference type="EMBL" id="NEZ45732.1"/>
    </source>
</evidence>
<comment type="subcellular location">
    <subcellularLocation>
        <location evidence="1">Membrane</location>
        <topology evidence="1">Multi-pass membrane protein</topology>
    </subcellularLocation>
</comment>
<feature type="transmembrane region" description="Helical" evidence="5">
    <location>
        <begin position="518"/>
        <end position="541"/>
    </location>
</feature>
<keyword evidence="2 5" id="KW-0812">Transmembrane</keyword>
<dbReference type="NCBIfam" id="TIGR03061">
    <property type="entry name" value="pip_yhgE_Nterm"/>
    <property type="match status" value="1"/>
</dbReference>
<evidence type="ECO:0000259" key="6">
    <source>
        <dbReference type="Pfam" id="PF12698"/>
    </source>
</evidence>
<dbReference type="InterPro" id="IPR017500">
    <property type="entry name" value="Phage_infect_YhgE_N"/>
</dbReference>
<dbReference type="NCBIfam" id="TIGR03062">
    <property type="entry name" value="pip_yhgE_Cterm"/>
    <property type="match status" value="1"/>
</dbReference>
<dbReference type="PANTHER" id="PTHR43077">
    <property type="entry name" value="TRANSPORT PERMEASE YVFS-RELATED"/>
    <property type="match status" value="1"/>
</dbReference>
<evidence type="ECO:0000256" key="4">
    <source>
        <dbReference type="ARBA" id="ARBA00023136"/>
    </source>
</evidence>
<dbReference type="RefSeq" id="WP_163248145.1">
    <property type="nucleotide sequence ID" value="NZ_SXDP01000001.1"/>
</dbReference>
<feature type="transmembrane region" description="Helical" evidence="5">
    <location>
        <begin position="562"/>
        <end position="586"/>
    </location>
</feature>
<proteinExistence type="predicted"/>
<dbReference type="GO" id="GO:0140359">
    <property type="term" value="F:ABC-type transporter activity"/>
    <property type="evidence" value="ECO:0007669"/>
    <property type="project" value="InterPro"/>
</dbReference>
<reference evidence="7 8" key="1">
    <citation type="submission" date="2019-04" db="EMBL/GenBank/DDBJ databases">
        <title>Genome sequencing of Clostridium botulinum Groups I-IV and Clostridium butyricum.</title>
        <authorList>
            <person name="Brunt J."/>
            <person name="Van Vliet A.H.M."/>
            <person name="Stringer S.C."/>
            <person name="Carter A.T."/>
            <person name="Peck M.W."/>
        </authorList>
    </citation>
    <scope>NUCLEOTIDE SEQUENCE [LARGE SCALE GENOMIC DNA]</scope>
    <source>
        <strain evidence="7 8">IFR 18/094</strain>
    </source>
</reference>
<evidence type="ECO:0000313" key="8">
    <source>
        <dbReference type="Proteomes" id="UP000473885"/>
    </source>
</evidence>
<dbReference type="EMBL" id="SXDP01000001">
    <property type="protein sequence ID" value="NEZ45732.1"/>
    <property type="molecule type" value="Genomic_DNA"/>
</dbReference>
<evidence type="ECO:0000256" key="3">
    <source>
        <dbReference type="ARBA" id="ARBA00022989"/>
    </source>
</evidence>
<keyword evidence="3 5" id="KW-1133">Transmembrane helix</keyword>
<keyword evidence="4 5" id="KW-0472">Membrane</keyword>
<evidence type="ECO:0000256" key="5">
    <source>
        <dbReference type="SAM" id="Phobius"/>
    </source>
</evidence>
<dbReference type="GO" id="GO:0016020">
    <property type="term" value="C:membrane"/>
    <property type="evidence" value="ECO:0007669"/>
    <property type="project" value="UniProtKB-SubCell"/>
</dbReference>
<comment type="caution">
    <text evidence="7">The sequence shown here is derived from an EMBL/GenBank/DDBJ whole genome shotgun (WGS) entry which is preliminary data.</text>
</comment>
<dbReference type="Gene3D" id="3.40.1710.10">
    <property type="entry name" value="abc type-2 transporter like domain"/>
    <property type="match status" value="1"/>
</dbReference>
<sequence>MKNIIRIYKRDIKNIVTNWVALVIVLGLIVLPSLYAWFNIKSSWDPYSNTKGILVAVVNKDSGGSYKEIKINIGDEIIKELKNNNKIGWNFVNEKEADWGVRHGKYYASLTIPEDFSSKMLSIVGDKPTKPRLIYSINEKRNAVAPKITDKGISTVQNEVTKNFVKTVNGIIFNVFNKLGVELEKGKPKLKDLTNMIFYIDSKIPDINKDIDKLERGAMTLEEFINKIQKDMPLIKDTINRGLNVLDKGEIFLQKFKTSLDKIAPYIKEDLIIAKNITSTAENIMEDGINLIKDNSKKSKEILSVSRDKFIKSKEIIQNIIDLLNSINKDRNNNILNSLINNLSNVENRLNDRINSINKVINIIDRGEKPSVELLNTLKNKALNVTPILNNIIDNFDSKILPAINNVVNELNIIANNTTKLLKDAKSELPAAENLLNETYEGSKKGINSIKIIKNKLPSVEKSIHEVAGKLRKLDDDEKLNEIIKIMKKNANIESDFISNPIEIKENKIYPIPNYGSAMAPFFTTLSLWVGALILVSILSVNVLESENIKNLRIQEKYFGRYLTFMTIAVLQALVVSLGDIFLLKVYVKNKIIFVVLSIFISIVFSMIVYTLVSVFKNVGKALAVILLVLQISSSGGTFPIEMTPPFFQKINPLLPFTYAIAGMRESVGGVIKTVLLKNICILCIYFILSLILSFLLKKRLEDINERFVEKFKESGLVED</sequence>
<name>A0A6M0R672_9CLOT</name>
<dbReference type="Pfam" id="PF12698">
    <property type="entry name" value="ABC2_membrane_3"/>
    <property type="match status" value="1"/>
</dbReference>
<dbReference type="InterPro" id="IPR013525">
    <property type="entry name" value="ABC2_TM"/>
</dbReference>
<keyword evidence="8" id="KW-1185">Reference proteome</keyword>
<protein>
    <submittedName>
        <fullName evidence="7">YhgE/Pip domain-containing protein</fullName>
    </submittedName>
</protein>
<evidence type="ECO:0000256" key="2">
    <source>
        <dbReference type="ARBA" id="ARBA00022692"/>
    </source>
</evidence>
<dbReference type="InterPro" id="IPR051328">
    <property type="entry name" value="T7SS_ABC-Transporter"/>
</dbReference>
<gene>
    <name evidence="7" type="ORF">FDF74_00740</name>
</gene>
<evidence type="ECO:0000256" key="1">
    <source>
        <dbReference type="ARBA" id="ARBA00004141"/>
    </source>
</evidence>
<feature type="domain" description="ABC-2 type transporter transmembrane" evidence="6">
    <location>
        <begin position="308"/>
        <end position="696"/>
    </location>
</feature>
<dbReference type="PANTHER" id="PTHR43077:SF10">
    <property type="entry name" value="TRANSPORT PERMEASE PROTEIN"/>
    <property type="match status" value="1"/>
</dbReference>
<feature type="transmembrane region" description="Helical" evidence="5">
    <location>
        <begin position="676"/>
        <end position="697"/>
    </location>
</feature>
<dbReference type="AlphaFoldDB" id="A0A6M0R672"/>